<dbReference type="Gene3D" id="1.25.10.10">
    <property type="entry name" value="Leucine-rich Repeat Variant"/>
    <property type="match status" value="1"/>
</dbReference>
<sequence length="260" mass="29615">MKCKEIEVRIFYYLEGQLSKKESGEFEKHLEQCNGCRKELKENKKLLATMDTVEPENPGTGHKQSFEKMLEREKQGLVKSDSSKVQPLFWKTAFQIAASILLVLCGYLYGEHRGTQDAQLQIAQLTQQSQELKTDMTLAMMDNRSASKRIQAVNYSEEIHMPENKVLEAIIGRLHNDDNVNVRLAAAASLSRFQENRLVKDAFIKALETEGNPDVQIAVIQFLAYVKEERSVTPMKKLLNKPDVPDYVKLQVNEGLAQIL</sequence>
<dbReference type="EMBL" id="LKTS01000023">
    <property type="protein sequence ID" value="PKD18414.1"/>
    <property type="molecule type" value="Genomic_DNA"/>
</dbReference>
<reference evidence="2 3" key="1">
    <citation type="submission" date="2015-10" db="EMBL/GenBank/DDBJ databases">
        <title>Draft genome sequence of Salegentibacter salinarum KCTC 12975.</title>
        <authorList>
            <person name="Lin W."/>
            <person name="Zheng Q."/>
        </authorList>
    </citation>
    <scope>NUCLEOTIDE SEQUENCE [LARGE SCALE GENOMIC DNA]</scope>
    <source>
        <strain evidence="2 3">KCTC 12975</strain>
    </source>
</reference>
<dbReference type="InterPro" id="IPR011989">
    <property type="entry name" value="ARM-like"/>
</dbReference>
<dbReference type="Pfam" id="PF13646">
    <property type="entry name" value="HEAT_2"/>
    <property type="match status" value="1"/>
</dbReference>
<dbReference type="InterPro" id="IPR027383">
    <property type="entry name" value="Znf_put"/>
</dbReference>
<dbReference type="InterPro" id="IPR041916">
    <property type="entry name" value="Anti_sigma_zinc_sf"/>
</dbReference>
<feature type="domain" description="Putative zinc-finger" evidence="1">
    <location>
        <begin position="3"/>
        <end position="37"/>
    </location>
</feature>
<name>A0A2N0TUK8_9FLAO</name>
<dbReference type="STRING" id="447422.SAMN05660903_00920"/>
<dbReference type="Proteomes" id="UP000232673">
    <property type="component" value="Unassembled WGS sequence"/>
</dbReference>
<dbReference type="OrthoDB" id="662215at2"/>
<gene>
    <name evidence="2" type="ORF">APR41_04485</name>
</gene>
<accession>A0A2N0TUK8</accession>
<protein>
    <recommendedName>
        <fullName evidence="1">Putative zinc-finger domain-containing protein</fullName>
    </recommendedName>
</protein>
<dbReference type="RefSeq" id="WP_079712082.1">
    <property type="nucleotide sequence ID" value="NZ_FUZC01000002.1"/>
</dbReference>
<dbReference type="SUPFAM" id="SSF48371">
    <property type="entry name" value="ARM repeat"/>
    <property type="match status" value="1"/>
</dbReference>
<evidence type="ECO:0000259" key="1">
    <source>
        <dbReference type="Pfam" id="PF13490"/>
    </source>
</evidence>
<evidence type="ECO:0000313" key="2">
    <source>
        <dbReference type="EMBL" id="PKD18414.1"/>
    </source>
</evidence>
<dbReference type="AlphaFoldDB" id="A0A2N0TUK8"/>
<dbReference type="Pfam" id="PF13490">
    <property type="entry name" value="zf-HC2"/>
    <property type="match status" value="1"/>
</dbReference>
<dbReference type="InterPro" id="IPR016024">
    <property type="entry name" value="ARM-type_fold"/>
</dbReference>
<dbReference type="Gene3D" id="1.10.10.1320">
    <property type="entry name" value="Anti-sigma factor, zinc-finger domain"/>
    <property type="match status" value="1"/>
</dbReference>
<organism evidence="2 3">
    <name type="scientific">Salegentibacter salinarum</name>
    <dbReference type="NCBI Taxonomy" id="447422"/>
    <lineage>
        <taxon>Bacteria</taxon>
        <taxon>Pseudomonadati</taxon>
        <taxon>Bacteroidota</taxon>
        <taxon>Flavobacteriia</taxon>
        <taxon>Flavobacteriales</taxon>
        <taxon>Flavobacteriaceae</taxon>
        <taxon>Salegentibacter</taxon>
    </lineage>
</organism>
<evidence type="ECO:0000313" key="3">
    <source>
        <dbReference type="Proteomes" id="UP000232673"/>
    </source>
</evidence>
<proteinExistence type="predicted"/>
<comment type="caution">
    <text evidence="2">The sequence shown here is derived from an EMBL/GenBank/DDBJ whole genome shotgun (WGS) entry which is preliminary data.</text>
</comment>
<keyword evidence="3" id="KW-1185">Reference proteome</keyword>